<keyword evidence="3" id="KW-1185">Reference proteome</keyword>
<dbReference type="KEGG" id="fpf:DCC35_18400"/>
<protein>
    <submittedName>
        <fullName evidence="2">Uncharacterized protein</fullName>
    </submittedName>
</protein>
<dbReference type="AlphaFoldDB" id="A0A4D7JPJ9"/>
<proteinExistence type="predicted"/>
<dbReference type="EMBL" id="CP028923">
    <property type="protein sequence ID" value="QCK16557.1"/>
    <property type="molecule type" value="Genomic_DNA"/>
</dbReference>
<evidence type="ECO:0000313" key="2">
    <source>
        <dbReference type="EMBL" id="QCK16557.1"/>
    </source>
</evidence>
<dbReference type="Proteomes" id="UP000298616">
    <property type="component" value="Chromosome"/>
</dbReference>
<dbReference type="OrthoDB" id="796401at2"/>
<reference evidence="2 3" key="1">
    <citation type="submission" date="2018-04" db="EMBL/GenBank/DDBJ databases">
        <title>Complete genome uncultured novel isolate.</title>
        <authorList>
            <person name="Merlino G."/>
        </authorList>
    </citation>
    <scope>NUCLEOTIDE SEQUENCE [LARGE SCALE GENOMIC DNA]</scope>
    <source>
        <strain evidence="3">R1DC9</strain>
    </source>
</reference>
<gene>
    <name evidence="2" type="ORF">DCC35_18400</name>
</gene>
<keyword evidence="1" id="KW-0732">Signal</keyword>
<evidence type="ECO:0000256" key="1">
    <source>
        <dbReference type="SAM" id="SignalP"/>
    </source>
</evidence>
<sequence>MSKYLFFLCILIGSIKSFAQTKPAGTPVQILANWMLHDNKTYTITENKFKVIEKDTVVNESITYEVSIEVSDSTTTSYTVEWTYDNFQVNSNDISLNQLSYILKGLSIEFKTDELGIFERLSNYEEIQEFLNDNLYTIRDQFDDQESYVKFKTRIEKEYLVQNNFETKVIRDILQFHQFHGTEFYDDETYFGEIQVPNMYGGEPFDSDVTFWLEDNDYSKGVFEVKMQEIINSQQLTRATYDFLKNNYSGIEEITPENADNFPTLTKAIFTTASVNASGWVIQSVQTSETRANKTSRIEVRKIELNN</sequence>
<evidence type="ECO:0000313" key="3">
    <source>
        <dbReference type="Proteomes" id="UP000298616"/>
    </source>
</evidence>
<feature type="chain" id="PRO_5020338193" evidence="1">
    <location>
        <begin position="20"/>
        <end position="307"/>
    </location>
</feature>
<name>A0A4D7JPJ9_9BACT</name>
<organism evidence="2 3">
    <name type="scientific">Mangrovivirga cuniculi</name>
    <dbReference type="NCBI Taxonomy" id="2715131"/>
    <lineage>
        <taxon>Bacteria</taxon>
        <taxon>Pseudomonadati</taxon>
        <taxon>Bacteroidota</taxon>
        <taxon>Cytophagia</taxon>
        <taxon>Cytophagales</taxon>
        <taxon>Mangrovivirgaceae</taxon>
        <taxon>Mangrovivirga</taxon>
    </lineage>
</organism>
<feature type="signal peptide" evidence="1">
    <location>
        <begin position="1"/>
        <end position="19"/>
    </location>
</feature>
<accession>A0A4D7JPJ9</accession>
<dbReference type="RefSeq" id="WP_137092148.1">
    <property type="nucleotide sequence ID" value="NZ_CP028923.1"/>
</dbReference>